<organism evidence="2 3">
    <name type="scientific">Mycolicibacterium septicum</name>
    <dbReference type="NCBI Taxonomy" id="98668"/>
    <lineage>
        <taxon>Bacteria</taxon>
        <taxon>Bacillati</taxon>
        <taxon>Actinomycetota</taxon>
        <taxon>Actinomycetes</taxon>
        <taxon>Mycobacteriales</taxon>
        <taxon>Mycobacteriaceae</taxon>
        <taxon>Mycolicibacterium</taxon>
    </lineage>
</organism>
<dbReference type="EMBL" id="JBKBDE010000015">
    <property type="protein sequence ID" value="MFN6554926.1"/>
    <property type="molecule type" value="Genomic_DNA"/>
</dbReference>
<sequence>MDDIKRAVVTGTVVTTQVDDSTVPVARWNPDRSARIDPRCIPNTFSPNRFDDRCRKGISMVIIPNGQASSAQFGLCKQCGTSTQEQKAPEAAQRRRFSAPMVKALGLVSVLAAAVVTTVLVVARQHDEQQSAPAATTASAIREWWADSRTDFIALRTALDDSQEALQQADVGVLKTSCQKMHDVAAVDLAARMPTPDARLTTELKAATDDAHDAAHICLSTIAGAMISYRAEFDTDLDQAYKHLTAAREIIDRVVSDTRYA</sequence>
<feature type="transmembrane region" description="Helical" evidence="1">
    <location>
        <begin position="104"/>
        <end position="123"/>
    </location>
</feature>
<gene>
    <name evidence="2" type="ORF">ACK4CP_31355</name>
</gene>
<comment type="caution">
    <text evidence="2">The sequence shown here is derived from an EMBL/GenBank/DDBJ whole genome shotgun (WGS) entry which is preliminary data.</text>
</comment>
<dbReference type="Proteomes" id="UP001635817">
    <property type="component" value="Unassembled WGS sequence"/>
</dbReference>
<reference evidence="2 3" key="1">
    <citation type="submission" date="2024-12" db="EMBL/GenBank/DDBJ databases">
        <title>The coexistence of Mycolicibacterium septicum and Mycolicibacterium nivoides in clinical samples.</title>
        <authorList>
            <person name="Wang C."/>
            <person name="Feng Y."/>
            <person name="Zong Z."/>
        </authorList>
    </citation>
    <scope>NUCLEOTIDE SEQUENCE [LARGE SCALE GENOMIC DNA]</scope>
    <source>
        <strain evidence="2 3">120310</strain>
    </source>
</reference>
<keyword evidence="1" id="KW-1133">Transmembrane helix</keyword>
<keyword evidence="1" id="KW-0812">Transmembrane</keyword>
<keyword evidence="3" id="KW-1185">Reference proteome</keyword>
<proteinExistence type="predicted"/>
<evidence type="ECO:0000256" key="1">
    <source>
        <dbReference type="SAM" id="Phobius"/>
    </source>
</evidence>
<name>A0ABW9M3P9_9MYCO</name>
<protein>
    <submittedName>
        <fullName evidence="2">Uncharacterized protein</fullName>
    </submittedName>
</protein>
<evidence type="ECO:0000313" key="2">
    <source>
        <dbReference type="EMBL" id="MFN6554926.1"/>
    </source>
</evidence>
<evidence type="ECO:0000313" key="3">
    <source>
        <dbReference type="Proteomes" id="UP001635817"/>
    </source>
</evidence>
<keyword evidence="1" id="KW-0472">Membrane</keyword>
<accession>A0ABW9M3P9</accession>
<dbReference type="RefSeq" id="WP_409552934.1">
    <property type="nucleotide sequence ID" value="NZ_JBKBDE010000015.1"/>
</dbReference>